<evidence type="ECO:0000256" key="3">
    <source>
        <dbReference type="ARBA" id="ARBA00022833"/>
    </source>
</evidence>
<keyword evidence="3" id="KW-0862">Zinc</keyword>
<dbReference type="EMBL" id="CACSLK010027773">
    <property type="protein sequence ID" value="CAA0829540.1"/>
    <property type="molecule type" value="Genomic_DNA"/>
</dbReference>
<dbReference type="CDD" id="cd19821">
    <property type="entry name" value="Bbox1_BBX-like"/>
    <property type="match status" value="1"/>
</dbReference>
<accession>A0A9N7NF73</accession>
<protein>
    <submittedName>
        <fullName evidence="5">B-box zinc finger protein 32</fullName>
    </submittedName>
</protein>
<dbReference type="GO" id="GO:0008270">
    <property type="term" value="F:zinc ion binding"/>
    <property type="evidence" value="ECO:0007669"/>
    <property type="project" value="UniProtKB-KW"/>
</dbReference>
<comment type="caution">
    <text evidence="5">The sequence shown here is derived from an EMBL/GenBank/DDBJ whole genome shotgun (WGS) entry which is preliminary data.</text>
</comment>
<evidence type="ECO:0000256" key="1">
    <source>
        <dbReference type="ARBA" id="ARBA00022723"/>
    </source>
</evidence>
<sequence length="237" mass="25146">MKLRNCELCGTAAAIYCPSDNAFLCQTCDAEVHDANFLVARHVRRSVCPICSNLAGDGFSGADCPPSFATCPSCSPASDDDGCVTSSGYSSDCISSTASPAKVRSGCSSGELRRRLGESRRVDYAGAEGVFAEWCRGIGVAGDGAAVRMACKGLRACSGSWAAVPYRVCLAASMWLGLRLAGNKSATWHVLKRLEEVSGVPAGVILAAELKLERGLRGARRRLQRRRVELEEGWAEC</sequence>
<dbReference type="OrthoDB" id="153872at2759"/>
<dbReference type="PANTHER" id="PTHR31717">
    <property type="entry name" value="ZINC FINGER PROTEIN CONSTANS-LIKE 10"/>
    <property type="match status" value="1"/>
</dbReference>
<keyword evidence="1" id="KW-0479">Metal-binding</keyword>
<dbReference type="SMART" id="SM00336">
    <property type="entry name" value="BBOX"/>
    <property type="match status" value="1"/>
</dbReference>
<dbReference type="Pfam" id="PF00643">
    <property type="entry name" value="zf-B_box"/>
    <property type="match status" value="1"/>
</dbReference>
<evidence type="ECO:0000259" key="4">
    <source>
        <dbReference type="SMART" id="SM00336"/>
    </source>
</evidence>
<evidence type="ECO:0000313" key="6">
    <source>
        <dbReference type="Proteomes" id="UP001153555"/>
    </source>
</evidence>
<evidence type="ECO:0000313" key="5">
    <source>
        <dbReference type="EMBL" id="CAA0829540.1"/>
    </source>
</evidence>
<name>A0A9N7NF73_STRHE</name>
<feature type="domain" description="B box-type" evidence="4">
    <location>
        <begin position="1"/>
        <end position="47"/>
    </location>
</feature>
<organism evidence="5 6">
    <name type="scientific">Striga hermonthica</name>
    <name type="common">Purple witchweed</name>
    <name type="synonym">Buchnera hermonthica</name>
    <dbReference type="NCBI Taxonomy" id="68872"/>
    <lineage>
        <taxon>Eukaryota</taxon>
        <taxon>Viridiplantae</taxon>
        <taxon>Streptophyta</taxon>
        <taxon>Embryophyta</taxon>
        <taxon>Tracheophyta</taxon>
        <taxon>Spermatophyta</taxon>
        <taxon>Magnoliopsida</taxon>
        <taxon>eudicotyledons</taxon>
        <taxon>Gunneridae</taxon>
        <taxon>Pentapetalae</taxon>
        <taxon>asterids</taxon>
        <taxon>lamiids</taxon>
        <taxon>Lamiales</taxon>
        <taxon>Orobanchaceae</taxon>
        <taxon>Buchnereae</taxon>
        <taxon>Striga</taxon>
    </lineage>
</organism>
<dbReference type="PANTHER" id="PTHR31717:SF142">
    <property type="entry name" value="B-BOX DOMAIN PROTEIN 30-RELATED"/>
    <property type="match status" value="1"/>
</dbReference>
<keyword evidence="6" id="KW-1185">Reference proteome</keyword>
<dbReference type="InterPro" id="IPR049808">
    <property type="entry name" value="CONSTANS-like_Bbox1"/>
</dbReference>
<dbReference type="Proteomes" id="UP001153555">
    <property type="component" value="Unassembled WGS sequence"/>
</dbReference>
<dbReference type="InterPro" id="IPR000315">
    <property type="entry name" value="Znf_B-box"/>
</dbReference>
<reference evidence="5" key="1">
    <citation type="submission" date="2019-12" db="EMBL/GenBank/DDBJ databases">
        <authorList>
            <person name="Scholes J."/>
        </authorList>
    </citation>
    <scope>NUCLEOTIDE SEQUENCE</scope>
</reference>
<dbReference type="AlphaFoldDB" id="A0A9N7NF73"/>
<gene>
    <name evidence="5" type="ORF">SHERM_25109</name>
</gene>
<keyword evidence="2" id="KW-0863">Zinc-finger</keyword>
<proteinExistence type="predicted"/>
<evidence type="ECO:0000256" key="2">
    <source>
        <dbReference type="ARBA" id="ARBA00022771"/>
    </source>
</evidence>